<evidence type="ECO:0000256" key="8">
    <source>
        <dbReference type="RuleBase" id="RU366003"/>
    </source>
</evidence>
<protein>
    <recommendedName>
        <fullName evidence="3 8">Histidinol-phosphatase</fullName>
        <shortName evidence="8">HolPase</shortName>
        <ecNumber evidence="3 8">3.1.3.15</ecNumber>
    </recommendedName>
</protein>
<dbReference type="EMBL" id="LTDM01000011">
    <property type="protein sequence ID" value="OLS03184.1"/>
    <property type="molecule type" value="Genomic_DNA"/>
</dbReference>
<comment type="catalytic activity">
    <reaction evidence="7 8">
        <text>L-histidinol phosphate + H2O = L-histidinol + phosphate</text>
        <dbReference type="Rhea" id="RHEA:14465"/>
        <dbReference type="ChEBI" id="CHEBI:15377"/>
        <dbReference type="ChEBI" id="CHEBI:43474"/>
        <dbReference type="ChEBI" id="CHEBI:57699"/>
        <dbReference type="ChEBI" id="CHEBI:57980"/>
        <dbReference type="EC" id="3.1.3.15"/>
    </reaction>
</comment>
<evidence type="ECO:0000256" key="2">
    <source>
        <dbReference type="ARBA" id="ARBA00009152"/>
    </source>
</evidence>
<accession>A0A1U7M771</accession>
<dbReference type="GO" id="GO:0004401">
    <property type="term" value="F:histidinol-phosphatase activity"/>
    <property type="evidence" value="ECO:0007669"/>
    <property type="project" value="UniProtKB-UniRule"/>
</dbReference>
<name>A0A1U7M771_TISCR</name>
<dbReference type="NCBIfam" id="TIGR01856">
    <property type="entry name" value="hisJ_fam"/>
    <property type="match status" value="1"/>
</dbReference>
<keyword evidence="4 8" id="KW-0028">Amino-acid biosynthesis</keyword>
<dbReference type="RefSeq" id="WP_075725538.1">
    <property type="nucleotide sequence ID" value="NZ_LTDM01000011.1"/>
</dbReference>
<evidence type="ECO:0000313" key="10">
    <source>
        <dbReference type="EMBL" id="OLS03184.1"/>
    </source>
</evidence>
<evidence type="ECO:0000259" key="9">
    <source>
        <dbReference type="SMART" id="SM00481"/>
    </source>
</evidence>
<dbReference type="SMART" id="SM00481">
    <property type="entry name" value="POLIIIAc"/>
    <property type="match status" value="1"/>
</dbReference>
<dbReference type="PANTHER" id="PTHR21039:SF0">
    <property type="entry name" value="HISTIDINOL-PHOSPHATASE"/>
    <property type="match status" value="1"/>
</dbReference>
<comment type="similarity">
    <text evidence="2 8">Belongs to the PHP hydrolase family. HisK subfamily.</text>
</comment>
<dbReference type="AlphaFoldDB" id="A0A1U7M771"/>
<dbReference type="Proteomes" id="UP000186112">
    <property type="component" value="Unassembled WGS sequence"/>
</dbReference>
<evidence type="ECO:0000256" key="1">
    <source>
        <dbReference type="ARBA" id="ARBA00004970"/>
    </source>
</evidence>
<comment type="caution">
    <text evidence="10">The sequence shown here is derived from an EMBL/GenBank/DDBJ whole genome shotgun (WGS) entry which is preliminary data.</text>
</comment>
<dbReference type="PANTHER" id="PTHR21039">
    <property type="entry name" value="HISTIDINOL PHOSPHATASE-RELATED"/>
    <property type="match status" value="1"/>
</dbReference>
<reference evidence="10 11" key="1">
    <citation type="submission" date="2016-02" db="EMBL/GenBank/DDBJ databases">
        <title>Genome sequence of Tissierella creatinophila DSM 6911.</title>
        <authorList>
            <person name="Poehlein A."/>
            <person name="Daniel R."/>
        </authorList>
    </citation>
    <scope>NUCLEOTIDE SEQUENCE [LARGE SCALE GENOMIC DNA]</scope>
    <source>
        <strain evidence="10 11">DSM 6911</strain>
    </source>
</reference>
<dbReference type="InterPro" id="IPR004013">
    <property type="entry name" value="PHP_dom"/>
</dbReference>
<keyword evidence="5 8" id="KW-0378">Hydrolase</keyword>
<evidence type="ECO:0000256" key="3">
    <source>
        <dbReference type="ARBA" id="ARBA00013085"/>
    </source>
</evidence>
<feature type="domain" description="Polymerase/histidinol phosphatase N-terminal" evidence="9">
    <location>
        <begin position="4"/>
        <end position="84"/>
    </location>
</feature>
<evidence type="ECO:0000256" key="4">
    <source>
        <dbReference type="ARBA" id="ARBA00022605"/>
    </source>
</evidence>
<dbReference type="SUPFAM" id="SSF89550">
    <property type="entry name" value="PHP domain-like"/>
    <property type="match status" value="1"/>
</dbReference>
<dbReference type="InterPro" id="IPR016195">
    <property type="entry name" value="Pol/histidinol_Pase-like"/>
</dbReference>
<gene>
    <name evidence="10" type="primary">hisK</name>
    <name evidence="10" type="ORF">TICRE_08850</name>
</gene>
<dbReference type="Gene3D" id="3.20.20.140">
    <property type="entry name" value="Metal-dependent hydrolases"/>
    <property type="match status" value="1"/>
</dbReference>
<dbReference type="EC" id="3.1.3.15" evidence="3 8"/>
<dbReference type="OrthoDB" id="9775255at2"/>
<organism evidence="10 11">
    <name type="scientific">Tissierella creatinophila DSM 6911</name>
    <dbReference type="NCBI Taxonomy" id="1123403"/>
    <lineage>
        <taxon>Bacteria</taxon>
        <taxon>Bacillati</taxon>
        <taxon>Bacillota</taxon>
        <taxon>Tissierellia</taxon>
        <taxon>Tissierellales</taxon>
        <taxon>Tissierellaceae</taxon>
        <taxon>Tissierella</taxon>
    </lineage>
</organism>
<evidence type="ECO:0000313" key="11">
    <source>
        <dbReference type="Proteomes" id="UP000186112"/>
    </source>
</evidence>
<evidence type="ECO:0000256" key="6">
    <source>
        <dbReference type="ARBA" id="ARBA00023102"/>
    </source>
</evidence>
<dbReference type="UniPathway" id="UPA00031">
    <property type="reaction ID" value="UER00013"/>
</dbReference>
<evidence type="ECO:0000256" key="7">
    <source>
        <dbReference type="ARBA" id="ARBA00049158"/>
    </source>
</evidence>
<keyword evidence="6 8" id="KW-0368">Histidine biosynthesis</keyword>
<dbReference type="InterPro" id="IPR010140">
    <property type="entry name" value="Histidinol_P_phosphatase_HisJ"/>
</dbReference>
<sequence>MRYTDHHVHTNYSPDSDAGIKEYLIKAKEIGLSYVIFTDHIDMGAIEVEFQKHIDYDQYFKTMKRFEEEYEISIGIGVEIGYEKDYKDKIDELLGQYPFDFVISSIHYGDGKDFYLGDFFDEKSQYSSYLRYFEIVLEMVENFSNFDVVGHLDYIVRYGPFKDKSYDYRDYKQIIDAILKALIKNGKGIELNTSGLRGELKTTFPKEEVLKRYKELGGKIITLGSDAHFNRDYYGGILEGIDLLKNLGFSKVSSFRKRKVENISI</sequence>
<comment type="pathway">
    <text evidence="1 8">Amino-acid biosynthesis; L-histidine biosynthesis; L-histidine from 5-phospho-alpha-D-ribose 1-diphosphate: step 8/9.</text>
</comment>
<dbReference type="Pfam" id="PF02811">
    <property type="entry name" value="PHP"/>
    <property type="match status" value="1"/>
</dbReference>
<dbReference type="InterPro" id="IPR003141">
    <property type="entry name" value="Pol/His_phosphatase_N"/>
</dbReference>
<evidence type="ECO:0000256" key="5">
    <source>
        <dbReference type="ARBA" id="ARBA00022801"/>
    </source>
</evidence>
<keyword evidence="11" id="KW-1185">Reference proteome</keyword>
<dbReference type="GO" id="GO:0005737">
    <property type="term" value="C:cytoplasm"/>
    <property type="evidence" value="ECO:0007669"/>
    <property type="project" value="TreeGrafter"/>
</dbReference>
<dbReference type="GO" id="GO:0000105">
    <property type="term" value="P:L-histidine biosynthetic process"/>
    <property type="evidence" value="ECO:0007669"/>
    <property type="project" value="UniProtKB-UniRule"/>
</dbReference>
<proteinExistence type="inferred from homology"/>